<dbReference type="AlphaFoldDB" id="A0A163JMF1"/>
<sequence length="291" mass="33679">MLKTLYPINTLRWMVFFVSVLGFGCHLGQYILLIQYQEKAVIPSWVQAGHWQYLTWWVVLGLSLASSCAVVMHAFCFKRAEFMRGDKILAVFNILPLLTSIFTAVLFVTNEPWSNGVVEIRRPSVTDLITFCQYLDSPIVDHYHPLLYQRCLLSDATWIGVALTCLFWICLFVVALCTRRPDESEKSGETYRVQLKEPHWGRYMPEPVVDHRDMMLQQHPGIKPYHQHSPSKLQHTSSVSCPSSPYSYQKQSQCPDSPYYYHQQAPQSEKIELSDTEADAYTHYNGNSQYH</sequence>
<proteinExistence type="predicted"/>
<evidence type="ECO:0000313" key="3">
    <source>
        <dbReference type="EMBL" id="SAM00384.1"/>
    </source>
</evidence>
<feature type="region of interest" description="Disordered" evidence="1">
    <location>
        <begin position="226"/>
        <end position="254"/>
    </location>
</feature>
<feature type="transmembrane region" description="Helical" evidence="2">
    <location>
        <begin position="54"/>
        <end position="76"/>
    </location>
</feature>
<gene>
    <name evidence="3" type="primary">ABSGL_06065.1 scaffold 7611</name>
</gene>
<keyword evidence="2" id="KW-1133">Transmembrane helix</keyword>
<evidence type="ECO:0000256" key="1">
    <source>
        <dbReference type="SAM" id="MobiDB-lite"/>
    </source>
</evidence>
<dbReference type="OMA" id="HWQYLTW"/>
<feature type="transmembrane region" description="Helical" evidence="2">
    <location>
        <begin position="156"/>
        <end position="177"/>
    </location>
</feature>
<protein>
    <submittedName>
        <fullName evidence="3">Uncharacterized protein</fullName>
    </submittedName>
</protein>
<feature type="transmembrane region" description="Helical" evidence="2">
    <location>
        <begin position="88"/>
        <end position="108"/>
    </location>
</feature>
<accession>A0A163JMF1</accession>
<dbReference type="OrthoDB" id="2280884at2759"/>
<reference evidence="3" key="1">
    <citation type="submission" date="2016-04" db="EMBL/GenBank/DDBJ databases">
        <authorList>
            <person name="Evans L.H."/>
            <person name="Alamgir A."/>
            <person name="Owens N."/>
            <person name="Weber N.D."/>
            <person name="Virtaneva K."/>
            <person name="Barbian K."/>
            <person name="Babar A."/>
            <person name="Rosenke K."/>
        </authorList>
    </citation>
    <scope>NUCLEOTIDE SEQUENCE [LARGE SCALE GENOMIC DNA]</scope>
    <source>
        <strain evidence="3">CBS 101.48</strain>
    </source>
</reference>
<feature type="compositionally biased region" description="Low complexity" evidence="1">
    <location>
        <begin position="237"/>
        <end position="254"/>
    </location>
</feature>
<dbReference type="PROSITE" id="PS51257">
    <property type="entry name" value="PROKAR_LIPOPROTEIN"/>
    <property type="match status" value="1"/>
</dbReference>
<organism evidence="3">
    <name type="scientific">Absidia glauca</name>
    <name type="common">Pin mould</name>
    <dbReference type="NCBI Taxonomy" id="4829"/>
    <lineage>
        <taxon>Eukaryota</taxon>
        <taxon>Fungi</taxon>
        <taxon>Fungi incertae sedis</taxon>
        <taxon>Mucoromycota</taxon>
        <taxon>Mucoromycotina</taxon>
        <taxon>Mucoromycetes</taxon>
        <taxon>Mucorales</taxon>
        <taxon>Cunninghamellaceae</taxon>
        <taxon>Absidia</taxon>
    </lineage>
</organism>
<feature type="transmembrane region" description="Helical" evidence="2">
    <location>
        <begin position="12"/>
        <end position="34"/>
    </location>
</feature>
<dbReference type="InParanoid" id="A0A163JMF1"/>
<keyword evidence="4" id="KW-1185">Reference proteome</keyword>
<name>A0A163JMF1_ABSGL</name>
<keyword evidence="2" id="KW-0812">Transmembrane</keyword>
<evidence type="ECO:0000256" key="2">
    <source>
        <dbReference type="SAM" id="Phobius"/>
    </source>
</evidence>
<dbReference type="Proteomes" id="UP000078561">
    <property type="component" value="Unassembled WGS sequence"/>
</dbReference>
<evidence type="ECO:0000313" key="4">
    <source>
        <dbReference type="Proteomes" id="UP000078561"/>
    </source>
</evidence>
<dbReference type="EMBL" id="LT553181">
    <property type="protein sequence ID" value="SAM00384.1"/>
    <property type="molecule type" value="Genomic_DNA"/>
</dbReference>
<keyword evidence="2" id="KW-0472">Membrane</keyword>